<feature type="coiled-coil region" evidence="1">
    <location>
        <begin position="33"/>
        <end position="60"/>
    </location>
</feature>
<evidence type="ECO:0000256" key="1">
    <source>
        <dbReference type="SAM" id="Coils"/>
    </source>
</evidence>
<name>A0A2H0KG32_9BACT</name>
<proteinExistence type="predicted"/>
<protein>
    <submittedName>
        <fullName evidence="2">Uncharacterized protein</fullName>
    </submittedName>
</protein>
<keyword evidence="1" id="KW-0175">Coiled coil</keyword>
<evidence type="ECO:0000313" key="2">
    <source>
        <dbReference type="EMBL" id="PIQ70231.1"/>
    </source>
</evidence>
<sequence>MKQKSFPKPKDISNILTPYENKWVALSVDGKKVNASAKTLEQLEKKLAKANDKNSIYTKVLPFDQVFAP</sequence>
<dbReference type="Proteomes" id="UP000231371">
    <property type="component" value="Unassembled WGS sequence"/>
</dbReference>
<accession>A0A2H0KG32</accession>
<comment type="caution">
    <text evidence="2">The sequence shown here is derived from an EMBL/GenBank/DDBJ whole genome shotgun (WGS) entry which is preliminary data.</text>
</comment>
<dbReference type="EMBL" id="PCVI01000026">
    <property type="protein sequence ID" value="PIQ70231.1"/>
    <property type="molecule type" value="Genomic_DNA"/>
</dbReference>
<gene>
    <name evidence="2" type="ORF">COV89_01690</name>
</gene>
<evidence type="ECO:0000313" key="3">
    <source>
        <dbReference type="Proteomes" id="UP000231371"/>
    </source>
</evidence>
<reference evidence="2 3" key="1">
    <citation type="submission" date="2017-09" db="EMBL/GenBank/DDBJ databases">
        <title>Depth-based differentiation of microbial function through sediment-hosted aquifers and enrichment of novel symbionts in the deep terrestrial subsurface.</title>
        <authorList>
            <person name="Probst A.J."/>
            <person name="Ladd B."/>
            <person name="Jarett J.K."/>
            <person name="Geller-Mcgrath D.E."/>
            <person name="Sieber C.M."/>
            <person name="Emerson J.B."/>
            <person name="Anantharaman K."/>
            <person name="Thomas B.C."/>
            <person name="Malmstrom R."/>
            <person name="Stieglmeier M."/>
            <person name="Klingl A."/>
            <person name="Woyke T."/>
            <person name="Ryan C.M."/>
            <person name="Banfield J.F."/>
        </authorList>
    </citation>
    <scope>NUCLEOTIDE SEQUENCE [LARGE SCALE GENOMIC DNA]</scope>
    <source>
        <strain evidence="2">CG11_big_fil_rev_8_21_14_0_20_40_12</strain>
    </source>
</reference>
<dbReference type="AlphaFoldDB" id="A0A2H0KG32"/>
<organism evidence="2 3">
    <name type="scientific">Candidatus Shapirobacteria bacterium CG11_big_fil_rev_8_21_14_0_20_40_12</name>
    <dbReference type="NCBI Taxonomy" id="1974889"/>
    <lineage>
        <taxon>Bacteria</taxon>
        <taxon>Candidatus Shapironibacteriota</taxon>
    </lineage>
</organism>